<dbReference type="CDD" id="cd18888">
    <property type="entry name" value="NUDIX_ADPRase_Nudt5"/>
    <property type="match status" value="1"/>
</dbReference>
<dbReference type="PROSITE" id="PS51462">
    <property type="entry name" value="NUDIX"/>
    <property type="match status" value="1"/>
</dbReference>
<evidence type="ECO:0000259" key="2">
    <source>
        <dbReference type="PROSITE" id="PS51462"/>
    </source>
</evidence>
<dbReference type="InterPro" id="IPR035810">
    <property type="entry name" value="PEBP_euk"/>
</dbReference>
<protein>
    <recommendedName>
        <fullName evidence="2">Nudix hydrolase domain-containing protein</fullName>
    </recommendedName>
</protein>
<dbReference type="Pfam" id="PF01161">
    <property type="entry name" value="PBP"/>
    <property type="match status" value="1"/>
</dbReference>
<dbReference type="SUPFAM" id="SSF55811">
    <property type="entry name" value="Nudix"/>
    <property type="match status" value="1"/>
</dbReference>
<evidence type="ECO:0000313" key="3">
    <source>
        <dbReference type="EMBL" id="KAG0666100.1"/>
    </source>
</evidence>
<dbReference type="CDD" id="cd00866">
    <property type="entry name" value="PEBP_euk"/>
    <property type="match status" value="1"/>
</dbReference>
<sequence length="402" mass="43762">MASQLPHVEPYSQGNARIRNVEPMKEGKWVELRKVDWTDEDGKDRVWEMAARKTTSKGGIDAVAIAAVLKQPNGHPPRIPIILQYRPPIQNICVELPAGLIDEGESPEQSGIRELYEETGYGGKDFEGRIKVLEVGSTIVSDPDPVPLANSPGLSAANMSLVTLEVQLKEGEEEPKPHLDEGEHIDVRLVPVMELYAHLQAFEKLGYTVDARLHHYAAGIELAKKLTGNPGSAQLYLSDAGLLGSSLIPSTFTPKITVHATYPSFGNVQPGSTYAVSETQDEPTVSFNAPAGQPEAKYTVVLADPDAPSREDPKWGPYMHFALADVVPGQAAGTTLVGYMGPAPPQGTGPHRYVFLVYAQPVDRTPELGRDAEDRPKFDVAKFAKDNELDLVGATFYYAENK</sequence>
<dbReference type="Gene3D" id="3.90.79.10">
    <property type="entry name" value="Nucleoside Triphosphate Pyrophosphohydrolase"/>
    <property type="match status" value="1"/>
</dbReference>
<dbReference type="Gene3D" id="3.90.280.10">
    <property type="entry name" value="PEBP-like"/>
    <property type="match status" value="1"/>
</dbReference>
<accession>A0A9P7B9F4</accession>
<dbReference type="PANTHER" id="PTHR11839:SF26">
    <property type="entry name" value="ADP-RIBOSE DIPHOSPHATASE"/>
    <property type="match status" value="1"/>
</dbReference>
<reference evidence="3 4" key="1">
    <citation type="submission" date="2020-11" db="EMBL/GenBank/DDBJ databases">
        <title>Kefir isolates.</title>
        <authorList>
            <person name="Marcisauskas S."/>
            <person name="Kim Y."/>
            <person name="Blasche S."/>
        </authorList>
    </citation>
    <scope>NUCLEOTIDE SEQUENCE [LARGE SCALE GENOMIC DNA]</scope>
    <source>
        <strain evidence="3 4">KR</strain>
    </source>
</reference>
<dbReference type="SUPFAM" id="SSF49777">
    <property type="entry name" value="PEBP-like"/>
    <property type="match status" value="1"/>
</dbReference>
<dbReference type="Pfam" id="PF00293">
    <property type="entry name" value="NUDIX"/>
    <property type="match status" value="1"/>
</dbReference>
<dbReference type="InterPro" id="IPR036610">
    <property type="entry name" value="PEBP-like_sf"/>
</dbReference>
<dbReference type="GO" id="GO:0006753">
    <property type="term" value="P:nucleoside phosphate metabolic process"/>
    <property type="evidence" value="ECO:0007669"/>
    <property type="project" value="TreeGrafter"/>
</dbReference>
<evidence type="ECO:0000256" key="1">
    <source>
        <dbReference type="ARBA" id="ARBA00022801"/>
    </source>
</evidence>
<dbReference type="InterPro" id="IPR015797">
    <property type="entry name" value="NUDIX_hydrolase-like_dom_sf"/>
</dbReference>
<dbReference type="InterPro" id="IPR000086">
    <property type="entry name" value="NUDIX_hydrolase_dom"/>
</dbReference>
<organism evidence="3 4">
    <name type="scientific">Rhodotorula mucilaginosa</name>
    <name type="common">Yeast</name>
    <name type="synonym">Rhodotorula rubra</name>
    <dbReference type="NCBI Taxonomy" id="5537"/>
    <lineage>
        <taxon>Eukaryota</taxon>
        <taxon>Fungi</taxon>
        <taxon>Dikarya</taxon>
        <taxon>Basidiomycota</taxon>
        <taxon>Pucciniomycotina</taxon>
        <taxon>Microbotryomycetes</taxon>
        <taxon>Sporidiobolales</taxon>
        <taxon>Sporidiobolaceae</taxon>
        <taxon>Rhodotorula</taxon>
    </lineage>
</organism>
<dbReference type="GO" id="GO:0005634">
    <property type="term" value="C:nucleus"/>
    <property type="evidence" value="ECO:0007669"/>
    <property type="project" value="TreeGrafter"/>
</dbReference>
<proteinExistence type="predicted"/>
<feature type="domain" description="Nudix hydrolase" evidence="2">
    <location>
        <begin position="58"/>
        <end position="213"/>
    </location>
</feature>
<dbReference type="GO" id="GO:0047631">
    <property type="term" value="F:ADP-ribose diphosphatase activity"/>
    <property type="evidence" value="ECO:0007669"/>
    <property type="project" value="TreeGrafter"/>
</dbReference>
<dbReference type="OrthoDB" id="10249920at2759"/>
<keyword evidence="4" id="KW-1185">Reference proteome</keyword>
<name>A0A9P7B9F4_RHOMI</name>
<dbReference type="EMBL" id="PUHQ01000006">
    <property type="protein sequence ID" value="KAG0666100.1"/>
    <property type="molecule type" value="Genomic_DNA"/>
</dbReference>
<dbReference type="InterPro" id="IPR008914">
    <property type="entry name" value="PEBP"/>
</dbReference>
<dbReference type="Proteomes" id="UP000777482">
    <property type="component" value="Unassembled WGS sequence"/>
</dbReference>
<gene>
    <name evidence="3" type="ORF">C6P46_005451</name>
</gene>
<dbReference type="AlphaFoldDB" id="A0A9P7B9F4"/>
<evidence type="ECO:0000313" key="4">
    <source>
        <dbReference type="Proteomes" id="UP000777482"/>
    </source>
</evidence>
<comment type="caution">
    <text evidence="3">The sequence shown here is derived from an EMBL/GenBank/DDBJ whole genome shotgun (WGS) entry which is preliminary data.</text>
</comment>
<dbReference type="GO" id="GO:0019693">
    <property type="term" value="P:ribose phosphate metabolic process"/>
    <property type="evidence" value="ECO:0007669"/>
    <property type="project" value="TreeGrafter"/>
</dbReference>
<dbReference type="PANTHER" id="PTHR11839">
    <property type="entry name" value="UDP/ADP-SUGAR PYROPHOSPHATASE"/>
    <property type="match status" value="1"/>
</dbReference>
<keyword evidence="1" id="KW-0378">Hydrolase</keyword>